<dbReference type="RefSeq" id="XP_066653405.1">
    <property type="nucleotide sequence ID" value="XM_066804091.1"/>
</dbReference>
<evidence type="ECO:0000313" key="1">
    <source>
        <dbReference type="EMBL" id="KAK7534366.1"/>
    </source>
</evidence>
<keyword evidence="2" id="KW-1185">Reference proteome</keyword>
<dbReference type="GeneID" id="92036997"/>
<organism evidence="1 2">
    <name type="scientific">Phyllosticta citribraziliensis</name>
    <dbReference type="NCBI Taxonomy" id="989973"/>
    <lineage>
        <taxon>Eukaryota</taxon>
        <taxon>Fungi</taxon>
        <taxon>Dikarya</taxon>
        <taxon>Ascomycota</taxon>
        <taxon>Pezizomycotina</taxon>
        <taxon>Dothideomycetes</taxon>
        <taxon>Dothideomycetes incertae sedis</taxon>
        <taxon>Botryosphaeriales</taxon>
        <taxon>Phyllostictaceae</taxon>
        <taxon>Phyllosticta</taxon>
    </lineage>
</organism>
<proteinExistence type="predicted"/>
<protein>
    <submittedName>
        <fullName evidence="1">Uncharacterized protein</fullName>
    </submittedName>
</protein>
<gene>
    <name evidence="1" type="ORF">J3D65DRAFT_701227</name>
</gene>
<dbReference type="EMBL" id="JBBPEH010000009">
    <property type="protein sequence ID" value="KAK7534366.1"/>
    <property type="molecule type" value="Genomic_DNA"/>
</dbReference>
<dbReference type="Proteomes" id="UP001360953">
    <property type="component" value="Unassembled WGS sequence"/>
</dbReference>
<reference evidence="1 2" key="1">
    <citation type="submission" date="2024-04" db="EMBL/GenBank/DDBJ databases">
        <title>Phyllosticta paracitricarpa is synonymous to the EU quarantine fungus P. citricarpa based on phylogenomic analyses.</title>
        <authorList>
            <consortium name="Lawrence Berkeley National Laboratory"/>
            <person name="Van ingen-buijs V.A."/>
            <person name="Van westerhoven A.C."/>
            <person name="Haridas S."/>
            <person name="Skiadas P."/>
            <person name="Martin F."/>
            <person name="Groenewald J.Z."/>
            <person name="Crous P.W."/>
            <person name="Seidl M.F."/>
        </authorList>
    </citation>
    <scope>NUCLEOTIDE SEQUENCE [LARGE SCALE GENOMIC DNA]</scope>
    <source>
        <strain evidence="1 2">CPC 17464</strain>
    </source>
</reference>
<accession>A0ABR1LGM3</accession>
<name>A0ABR1LGM3_9PEZI</name>
<evidence type="ECO:0000313" key="2">
    <source>
        <dbReference type="Proteomes" id="UP001360953"/>
    </source>
</evidence>
<comment type="caution">
    <text evidence="1">The sequence shown here is derived from an EMBL/GenBank/DDBJ whole genome shotgun (WGS) entry which is preliminary data.</text>
</comment>
<sequence>MTRPPKMKAIEDLKAKLLSEISESQDLLNYALSEVVKYGYEKDFQPKTQAHLRARAMAENPPQQLQKALDLVDNGLFFGAPDPIGMMAKRCKGTNLNFRLILSKAVDAKKNEEKARMAAGTCDDPVDLTDPPPSPVILEVEVKHKREEDVIISICRVLVINAATHAPIYGGPKFLDNSCHIDTLLKLGSVLGLHTMETERVTNLGTMFALFSQLDLSPESRVDGLRDDIRNTAYNHETGAEPGKYFTIATAWEKVASQFNETRISSSRLTWCKSCGWRAPSPMIQCSAILEPVSFYGPTSLQAGLEETFGQRNTDKTCEGCESPSMTSAQVPDTGPPEYLTLGEWADPFLNELLLGGVSVQVLNLDLQETRQLQGQGGRRILSKALRIVVVR</sequence>